<dbReference type="PANTHER" id="PTHR43022">
    <property type="entry name" value="PROTEIN SMF"/>
    <property type="match status" value="1"/>
</dbReference>
<reference evidence="4 5" key="1">
    <citation type="submission" date="2019-03" db="EMBL/GenBank/DDBJ databases">
        <title>Genomics of glacier-inhabiting Cryobacterium strains.</title>
        <authorList>
            <person name="Liu Q."/>
            <person name="Xin Y.-H."/>
        </authorList>
    </citation>
    <scope>NUCLEOTIDE SEQUENCE [LARGE SCALE GENOMIC DNA]</scope>
    <source>
        <strain evidence="4 5">TMT1-1</strain>
    </source>
</reference>
<gene>
    <name evidence="4" type="ORF">E3T27_09985</name>
</gene>
<dbReference type="InterPro" id="IPR057666">
    <property type="entry name" value="DrpA_SLOG"/>
</dbReference>
<protein>
    <recommendedName>
        <fullName evidence="3">Smf/DprA SLOG domain-containing protein</fullName>
    </recommendedName>
</protein>
<dbReference type="Gene3D" id="3.40.50.450">
    <property type="match status" value="1"/>
</dbReference>
<dbReference type="PANTHER" id="PTHR43022:SF1">
    <property type="entry name" value="PROTEIN SMF"/>
    <property type="match status" value="1"/>
</dbReference>
<dbReference type="AlphaFoldDB" id="A0A4R8ZCP7"/>
<evidence type="ECO:0000259" key="3">
    <source>
        <dbReference type="Pfam" id="PF02481"/>
    </source>
</evidence>
<comment type="similarity">
    <text evidence="1">Belongs to the DprA/Smf family.</text>
</comment>
<sequence>MTETTHDERDARMTLAALSEPGDIVTGTLVARFGATIVVEAGHRSGSLNVAAQAHSLGRPVGAVPGPVTSAASAGCHLLIQEGISSLVIDAQDVTDLLDSTVGFSGDRTFAYCPRDGSAGPARTSGSNRSPPNEGSIHENTATAGPLRRRLSNAMSP</sequence>
<dbReference type="InterPro" id="IPR003488">
    <property type="entry name" value="DprA"/>
</dbReference>
<evidence type="ECO:0000256" key="2">
    <source>
        <dbReference type="SAM" id="MobiDB-lite"/>
    </source>
</evidence>
<accession>A0A4R8ZCP7</accession>
<evidence type="ECO:0000313" key="4">
    <source>
        <dbReference type="EMBL" id="TFD25104.1"/>
    </source>
</evidence>
<dbReference type="GO" id="GO:0009294">
    <property type="term" value="P:DNA-mediated transformation"/>
    <property type="evidence" value="ECO:0007669"/>
    <property type="project" value="InterPro"/>
</dbReference>
<feature type="compositionally biased region" description="Polar residues" evidence="2">
    <location>
        <begin position="124"/>
        <end position="143"/>
    </location>
</feature>
<dbReference type="RefSeq" id="WP_104198132.1">
    <property type="nucleotide sequence ID" value="NZ_SOGT01000012.1"/>
</dbReference>
<feature type="domain" description="Smf/DprA SLOG" evidence="3">
    <location>
        <begin position="35"/>
        <end position="97"/>
    </location>
</feature>
<organism evidence="4 5">
    <name type="scientific">Cryobacterium lyxosi</name>
    <dbReference type="NCBI Taxonomy" id="1259228"/>
    <lineage>
        <taxon>Bacteria</taxon>
        <taxon>Bacillati</taxon>
        <taxon>Actinomycetota</taxon>
        <taxon>Actinomycetes</taxon>
        <taxon>Micrococcales</taxon>
        <taxon>Microbacteriaceae</taxon>
        <taxon>Cryobacterium</taxon>
    </lineage>
</organism>
<comment type="caution">
    <text evidence="4">The sequence shown here is derived from an EMBL/GenBank/DDBJ whole genome shotgun (WGS) entry which is preliminary data.</text>
</comment>
<keyword evidence="5" id="KW-1185">Reference proteome</keyword>
<dbReference type="Pfam" id="PF02481">
    <property type="entry name" value="DNA_processg_A"/>
    <property type="match status" value="1"/>
</dbReference>
<feature type="region of interest" description="Disordered" evidence="2">
    <location>
        <begin position="115"/>
        <end position="157"/>
    </location>
</feature>
<name>A0A4R8ZCP7_9MICO</name>
<dbReference type="Proteomes" id="UP000298424">
    <property type="component" value="Unassembled WGS sequence"/>
</dbReference>
<evidence type="ECO:0000313" key="5">
    <source>
        <dbReference type="Proteomes" id="UP000298424"/>
    </source>
</evidence>
<dbReference type="OrthoDB" id="9785707at2"/>
<evidence type="ECO:0000256" key="1">
    <source>
        <dbReference type="ARBA" id="ARBA00006525"/>
    </source>
</evidence>
<dbReference type="EMBL" id="SOGT01000012">
    <property type="protein sequence ID" value="TFD25104.1"/>
    <property type="molecule type" value="Genomic_DNA"/>
</dbReference>
<proteinExistence type="inferred from homology"/>